<name>A0ACB8Z268_CICIN</name>
<proteinExistence type="predicted"/>
<gene>
    <name evidence="1" type="ORF">L2E82_49826</name>
</gene>
<dbReference type="EMBL" id="CM042017">
    <property type="protein sequence ID" value="KAI3691466.1"/>
    <property type="molecule type" value="Genomic_DNA"/>
</dbReference>
<comment type="caution">
    <text evidence="1">The sequence shown here is derived from an EMBL/GenBank/DDBJ whole genome shotgun (WGS) entry which is preliminary data.</text>
</comment>
<dbReference type="Proteomes" id="UP001055811">
    <property type="component" value="Linkage Group LG09"/>
</dbReference>
<evidence type="ECO:0000313" key="1">
    <source>
        <dbReference type="EMBL" id="KAI3691466.1"/>
    </source>
</evidence>
<protein>
    <submittedName>
        <fullName evidence="1">Uncharacterized protein</fullName>
    </submittedName>
</protein>
<evidence type="ECO:0000313" key="2">
    <source>
        <dbReference type="Proteomes" id="UP001055811"/>
    </source>
</evidence>
<accession>A0ACB8Z268</accession>
<sequence length="156" mass="16085">MCWVAIPCSCCAAIACDMGSQEESPVGSSQSPIGSIQSPIGSPIGSSQSPIGTTQGGEDSNQGTSTNSAPEGVADTFNEAEDVVEKANEEFQKLEEFVKHLFKEYQSSNPSTKSDNAGGGSSSFDVGLSSGHRDGFKKLLSEIASITSTHDESGGN</sequence>
<reference evidence="2" key="1">
    <citation type="journal article" date="2022" name="Mol. Ecol. Resour.">
        <title>The genomes of chicory, endive, great burdock and yacon provide insights into Asteraceae palaeo-polyploidization history and plant inulin production.</title>
        <authorList>
            <person name="Fan W."/>
            <person name="Wang S."/>
            <person name="Wang H."/>
            <person name="Wang A."/>
            <person name="Jiang F."/>
            <person name="Liu H."/>
            <person name="Zhao H."/>
            <person name="Xu D."/>
            <person name="Zhang Y."/>
        </authorList>
    </citation>
    <scope>NUCLEOTIDE SEQUENCE [LARGE SCALE GENOMIC DNA]</scope>
    <source>
        <strain evidence="2">cv. Punajuju</strain>
    </source>
</reference>
<keyword evidence="2" id="KW-1185">Reference proteome</keyword>
<organism evidence="1 2">
    <name type="scientific">Cichorium intybus</name>
    <name type="common">Chicory</name>
    <dbReference type="NCBI Taxonomy" id="13427"/>
    <lineage>
        <taxon>Eukaryota</taxon>
        <taxon>Viridiplantae</taxon>
        <taxon>Streptophyta</taxon>
        <taxon>Embryophyta</taxon>
        <taxon>Tracheophyta</taxon>
        <taxon>Spermatophyta</taxon>
        <taxon>Magnoliopsida</taxon>
        <taxon>eudicotyledons</taxon>
        <taxon>Gunneridae</taxon>
        <taxon>Pentapetalae</taxon>
        <taxon>asterids</taxon>
        <taxon>campanulids</taxon>
        <taxon>Asterales</taxon>
        <taxon>Asteraceae</taxon>
        <taxon>Cichorioideae</taxon>
        <taxon>Cichorieae</taxon>
        <taxon>Cichoriinae</taxon>
        <taxon>Cichorium</taxon>
    </lineage>
</organism>
<reference evidence="1 2" key="2">
    <citation type="journal article" date="2022" name="Mol. Ecol. Resour.">
        <title>The genomes of chicory, endive, great burdock and yacon provide insights into Asteraceae paleo-polyploidization history and plant inulin production.</title>
        <authorList>
            <person name="Fan W."/>
            <person name="Wang S."/>
            <person name="Wang H."/>
            <person name="Wang A."/>
            <person name="Jiang F."/>
            <person name="Liu H."/>
            <person name="Zhao H."/>
            <person name="Xu D."/>
            <person name="Zhang Y."/>
        </authorList>
    </citation>
    <scope>NUCLEOTIDE SEQUENCE [LARGE SCALE GENOMIC DNA]</scope>
    <source>
        <strain evidence="2">cv. Punajuju</strain>
        <tissue evidence="1">Leaves</tissue>
    </source>
</reference>